<reference evidence="2" key="2">
    <citation type="submission" date="2019-06" db="EMBL/GenBank/DDBJ databases">
        <title>Co-occurence of chitin degradation, pigmentation and bioactivity in marine Pseudoalteromonas.</title>
        <authorList>
            <person name="Sonnenschein E.C."/>
            <person name="Bech P.K."/>
        </authorList>
    </citation>
    <scope>NUCLEOTIDE SEQUENCE [LARGE SCALE GENOMIC DNA]</scope>
    <source>
        <strain evidence="2">S2897</strain>
    </source>
</reference>
<dbReference type="RefSeq" id="WP_138549530.1">
    <property type="nucleotide sequence ID" value="NZ_PNCG01001183.1"/>
</dbReference>
<name>A0A5S3XZW4_9GAMM</name>
<comment type="caution">
    <text evidence="1">The sequence shown here is derived from an EMBL/GenBank/DDBJ whole genome shotgun (WGS) entry which is preliminary data.</text>
</comment>
<sequence>YEDRDAELTSFGFNANYNVSETLSVELDVSHSSVDRKVWSLESYSGTGRGDARGVADNLGYTFLDSNTGAQFSHQLDYSD</sequence>
<proteinExistence type="predicted"/>
<feature type="non-terminal residue" evidence="1">
    <location>
        <position position="1"/>
    </location>
</feature>
<evidence type="ECO:0008006" key="3">
    <source>
        <dbReference type="Google" id="ProtNLM"/>
    </source>
</evidence>
<dbReference type="EMBL" id="PNCG01001183">
    <property type="protein sequence ID" value="TMP64723.1"/>
    <property type="molecule type" value="Genomic_DNA"/>
</dbReference>
<dbReference type="AlphaFoldDB" id="A0A5S3XZW4"/>
<gene>
    <name evidence="1" type="ORF">CWC05_24355</name>
</gene>
<dbReference type="Proteomes" id="UP000305874">
    <property type="component" value="Unassembled WGS sequence"/>
</dbReference>
<evidence type="ECO:0000313" key="2">
    <source>
        <dbReference type="Proteomes" id="UP000305874"/>
    </source>
</evidence>
<protein>
    <recommendedName>
        <fullName evidence="3">TonB-dependent receptor</fullName>
    </recommendedName>
</protein>
<reference evidence="1 2" key="1">
    <citation type="submission" date="2017-12" db="EMBL/GenBank/DDBJ databases">
        <authorList>
            <person name="Paulsen S."/>
            <person name="Gram L.K."/>
        </authorList>
    </citation>
    <scope>NUCLEOTIDE SEQUENCE [LARGE SCALE GENOMIC DNA]</scope>
    <source>
        <strain evidence="1 2">S2897</strain>
    </source>
</reference>
<evidence type="ECO:0000313" key="1">
    <source>
        <dbReference type="EMBL" id="TMP64723.1"/>
    </source>
</evidence>
<accession>A0A5S3XZW4</accession>
<organism evidence="1 2">
    <name type="scientific">Pseudoalteromonas ruthenica</name>
    <dbReference type="NCBI Taxonomy" id="151081"/>
    <lineage>
        <taxon>Bacteria</taxon>
        <taxon>Pseudomonadati</taxon>
        <taxon>Pseudomonadota</taxon>
        <taxon>Gammaproteobacteria</taxon>
        <taxon>Alteromonadales</taxon>
        <taxon>Pseudoalteromonadaceae</taxon>
        <taxon>Pseudoalteromonas</taxon>
    </lineage>
</organism>
<feature type="non-terminal residue" evidence="1">
    <location>
        <position position="80"/>
    </location>
</feature>